<dbReference type="Gene3D" id="3.30.70.20">
    <property type="match status" value="1"/>
</dbReference>
<sequence>MRVNENCVGCGQCTAFCNFDAIEVRGKATMTSACVDCGTCIAYCPVKAIEA</sequence>
<feature type="domain" description="4Fe-4S ferredoxin-type" evidence="1">
    <location>
        <begin position="1"/>
        <end position="27"/>
    </location>
</feature>
<dbReference type="InterPro" id="IPR017900">
    <property type="entry name" value="4Fe4S_Fe_S_CS"/>
</dbReference>
<dbReference type="Proteomes" id="UP000198535">
    <property type="component" value="Unassembled WGS sequence"/>
</dbReference>
<protein>
    <submittedName>
        <fullName evidence="2">4Fe-4S dicluster domain-containing protein</fullName>
    </submittedName>
</protein>
<dbReference type="EMBL" id="FOUJ01000001">
    <property type="protein sequence ID" value="SFM15187.1"/>
    <property type="molecule type" value="Genomic_DNA"/>
</dbReference>
<dbReference type="Pfam" id="PF14697">
    <property type="entry name" value="Fer4_21"/>
    <property type="match status" value="1"/>
</dbReference>
<dbReference type="RefSeq" id="WP_091934025.1">
    <property type="nucleotide sequence ID" value="NZ_FOUJ01000001.1"/>
</dbReference>
<name>A0A1I4NIP5_9EURY</name>
<gene>
    <name evidence="2" type="ORF">SAMN04488696_0070</name>
</gene>
<dbReference type="STRING" id="487685.SAMN04488696_0070"/>
<reference evidence="3" key="1">
    <citation type="submission" date="2016-10" db="EMBL/GenBank/DDBJ databases">
        <authorList>
            <person name="Varghese N."/>
            <person name="Submissions S."/>
        </authorList>
    </citation>
    <scope>NUCLEOTIDE SEQUENCE [LARGE SCALE GENOMIC DNA]</scope>
    <source>
        <strain evidence="3">Mob M</strain>
    </source>
</reference>
<organism evidence="2 3">
    <name type="scientific">Methanolobus profundi</name>
    <dbReference type="NCBI Taxonomy" id="487685"/>
    <lineage>
        <taxon>Archaea</taxon>
        <taxon>Methanobacteriati</taxon>
        <taxon>Methanobacteriota</taxon>
        <taxon>Stenosarchaea group</taxon>
        <taxon>Methanomicrobia</taxon>
        <taxon>Methanosarcinales</taxon>
        <taxon>Methanosarcinaceae</taxon>
        <taxon>Methanolobus</taxon>
    </lineage>
</organism>
<dbReference type="SUPFAM" id="SSF54862">
    <property type="entry name" value="4Fe-4S ferredoxins"/>
    <property type="match status" value="1"/>
</dbReference>
<dbReference type="PROSITE" id="PS51379">
    <property type="entry name" value="4FE4S_FER_2"/>
    <property type="match status" value="2"/>
</dbReference>
<evidence type="ECO:0000313" key="2">
    <source>
        <dbReference type="EMBL" id="SFM15187.1"/>
    </source>
</evidence>
<dbReference type="OrthoDB" id="23833at2157"/>
<proteinExistence type="predicted"/>
<evidence type="ECO:0000313" key="3">
    <source>
        <dbReference type="Proteomes" id="UP000198535"/>
    </source>
</evidence>
<keyword evidence="3" id="KW-1185">Reference proteome</keyword>
<accession>A0A1I4NIP5</accession>
<dbReference type="GO" id="GO:0016491">
    <property type="term" value="F:oxidoreductase activity"/>
    <property type="evidence" value="ECO:0007669"/>
    <property type="project" value="UniProtKB-ARBA"/>
</dbReference>
<dbReference type="InterPro" id="IPR017896">
    <property type="entry name" value="4Fe4S_Fe-S-bd"/>
</dbReference>
<feature type="domain" description="4Fe-4S ferredoxin-type" evidence="1">
    <location>
        <begin position="31"/>
        <end position="51"/>
    </location>
</feature>
<dbReference type="PROSITE" id="PS00198">
    <property type="entry name" value="4FE4S_FER_1"/>
    <property type="match status" value="1"/>
</dbReference>
<dbReference type="AlphaFoldDB" id="A0A1I4NIP5"/>
<evidence type="ECO:0000259" key="1">
    <source>
        <dbReference type="PROSITE" id="PS51379"/>
    </source>
</evidence>